<protein>
    <submittedName>
        <fullName evidence="1">Uncharacterized protein</fullName>
    </submittedName>
</protein>
<dbReference type="KEGG" id="nbr:O3I_023550"/>
<evidence type="ECO:0000313" key="1">
    <source>
        <dbReference type="EMBL" id="AFU02665.1"/>
    </source>
</evidence>
<evidence type="ECO:0000313" key="2">
    <source>
        <dbReference type="Proteomes" id="UP000006304"/>
    </source>
</evidence>
<dbReference type="eggNOG" id="COG1715">
    <property type="taxonomic scope" value="Bacteria"/>
</dbReference>
<organism evidence="1 2">
    <name type="scientific">Nocardia brasiliensis (strain ATCC 700358 / HUJEG-1)</name>
    <dbReference type="NCBI Taxonomy" id="1133849"/>
    <lineage>
        <taxon>Bacteria</taxon>
        <taxon>Bacillati</taxon>
        <taxon>Actinomycetota</taxon>
        <taxon>Actinomycetes</taxon>
        <taxon>Mycobacteriales</taxon>
        <taxon>Nocardiaceae</taxon>
        <taxon>Nocardia</taxon>
    </lineage>
</organism>
<dbReference type="STRING" id="1133849.O3I_023550"/>
<keyword evidence="2" id="KW-1185">Reference proteome</keyword>
<dbReference type="AlphaFoldDB" id="K0F0J0"/>
<dbReference type="REBASE" id="54466">
    <property type="entry name" value="Nbr1MrrP"/>
</dbReference>
<sequence>MDEYVGIVLANSIYPEVFQVAYEHTFNSDDRELHITVLAPHPDSVPITKAFRYNKTSDEITATNLPAAEAKRRYASALAQTALRTAHEVFEADREEIIDSVALTVAVDSVDSATGHDTRIDLIRLATDRAQFLAIHLARVEPAETLAHLASAISKNPYGLVPLANQGVRG</sequence>
<name>K0F0J0_NOCB7</name>
<dbReference type="Proteomes" id="UP000006304">
    <property type="component" value="Chromosome"/>
</dbReference>
<proteinExistence type="predicted"/>
<dbReference type="EMBL" id="CP003876">
    <property type="protein sequence ID" value="AFU02665.1"/>
    <property type="molecule type" value="Genomic_DNA"/>
</dbReference>
<gene>
    <name evidence="1" type="ORF">O3I_023550</name>
</gene>
<accession>K0F0J0</accession>
<reference evidence="1 2" key="1">
    <citation type="journal article" date="2012" name="J. Bacteriol.">
        <title>Complete genome sequence of Nocardia brasiliensis HUJEG-1.</title>
        <authorList>
            <person name="Vera-Cabrera L."/>
            <person name="Ortiz-Lopez R."/>
            <person name="Elizondo-Gonzalez R."/>
            <person name="Perez-Maya A.A."/>
            <person name="Ocampo-Candiani J."/>
        </authorList>
    </citation>
    <scope>NUCLEOTIDE SEQUENCE [LARGE SCALE GENOMIC DNA]</scope>
    <source>
        <strain evidence="2">ATCC 700358</strain>
    </source>
</reference>
<dbReference type="HOGENOM" id="CLU_1569089_0_0_11"/>